<dbReference type="InterPro" id="IPR050232">
    <property type="entry name" value="FBL13/AtMIF1-like"/>
</dbReference>
<comment type="caution">
    <text evidence="3">The sequence shown here is derived from an EMBL/GenBank/DDBJ whole genome shotgun (WGS) entry which is preliminary data.</text>
</comment>
<dbReference type="SUPFAM" id="SSF52047">
    <property type="entry name" value="RNI-like"/>
    <property type="match status" value="1"/>
</dbReference>
<sequence length="457" mass="52384">MDMISCLPDHLLILIISFLAFQEAARTSVLSRRWRHIWLSTRNLDFNERFFFNIDADRDEQRRVFVNFVQNWIDNYQEPVLDKLCITFSRPRDFHVVVEECIRFAVSRGVKVLGLDFSDPSWGDQELLRKNLEPSFDLPQVVYENSVLESLTLFSCNFNVSEIINLRLLTNISLGWMELRLPSLCALLVNCPLLESLSLKNCWNADGLRVCGQDLSLRSLVVDKFIMSENPYIELEAPNLKYLKYSGPMAVFDVNRTRELEEAYLEFGLQSQGDISMGDRLYQLLHQLPTARVLTVCTYMLQVIPLELASNGVTPLFGVGHLTLKTAMQSYEQKGIQYFLSSCPCLQVLIIDIGPQRIVDLDGGEQDDVGDIWTPNAEQYHCVNQTLKVVQLKGFKGTRHEVGLLRFLFCCGGVLEKLHILVAEELGNQHEVRLLLGRTFRGLNKASNNLHISIYRR</sequence>
<reference evidence="3 4" key="1">
    <citation type="journal article" date="2023" name="G3 (Bethesda)">
        <title>A chromosome-length genome assembly and annotation of blackberry (Rubus argutus, cv. 'Hillquist').</title>
        <authorList>
            <person name="Bruna T."/>
            <person name="Aryal R."/>
            <person name="Dudchenko O."/>
            <person name="Sargent D.J."/>
            <person name="Mead D."/>
            <person name="Buti M."/>
            <person name="Cavallini A."/>
            <person name="Hytonen T."/>
            <person name="Andres J."/>
            <person name="Pham M."/>
            <person name="Weisz D."/>
            <person name="Mascagni F."/>
            <person name="Usai G."/>
            <person name="Natali L."/>
            <person name="Bassil N."/>
            <person name="Fernandez G.E."/>
            <person name="Lomsadze A."/>
            <person name="Armour M."/>
            <person name="Olukolu B."/>
            <person name="Poorten T."/>
            <person name="Britton C."/>
            <person name="Davik J."/>
            <person name="Ashrafi H."/>
            <person name="Aiden E.L."/>
            <person name="Borodovsky M."/>
            <person name="Worthington M."/>
        </authorList>
    </citation>
    <scope>NUCLEOTIDE SEQUENCE [LARGE SCALE GENOMIC DNA]</scope>
    <source>
        <strain evidence="3">PI 553951</strain>
    </source>
</reference>
<evidence type="ECO:0000313" key="3">
    <source>
        <dbReference type="EMBL" id="KAK9913256.1"/>
    </source>
</evidence>
<dbReference type="Pfam" id="PF00646">
    <property type="entry name" value="F-box"/>
    <property type="match status" value="1"/>
</dbReference>
<dbReference type="InterPro" id="IPR053781">
    <property type="entry name" value="F-box_AtFBL13-like"/>
</dbReference>
<proteinExistence type="predicted"/>
<dbReference type="Proteomes" id="UP001457282">
    <property type="component" value="Unassembled WGS sequence"/>
</dbReference>
<feature type="signal peptide" evidence="1">
    <location>
        <begin position="1"/>
        <end position="24"/>
    </location>
</feature>
<name>A0AAW1W1C0_RUBAR</name>
<feature type="chain" id="PRO_5043833752" description="F-box domain-containing protein" evidence="1">
    <location>
        <begin position="25"/>
        <end position="457"/>
    </location>
</feature>
<keyword evidence="1" id="KW-0732">Signal</keyword>
<accession>A0AAW1W1C0</accession>
<evidence type="ECO:0000259" key="2">
    <source>
        <dbReference type="SMART" id="SM00256"/>
    </source>
</evidence>
<dbReference type="InterPro" id="IPR032675">
    <property type="entry name" value="LRR_dom_sf"/>
</dbReference>
<dbReference type="CDD" id="cd22160">
    <property type="entry name" value="F-box_AtFBL13-like"/>
    <property type="match status" value="1"/>
</dbReference>
<dbReference type="SMART" id="SM00256">
    <property type="entry name" value="FBOX"/>
    <property type="match status" value="1"/>
</dbReference>
<dbReference type="PANTHER" id="PTHR31900">
    <property type="entry name" value="F-BOX/RNI SUPERFAMILY PROTEIN-RELATED"/>
    <property type="match status" value="1"/>
</dbReference>
<dbReference type="InterPro" id="IPR055357">
    <property type="entry name" value="LRR_At1g61320_AtMIF1"/>
</dbReference>
<dbReference type="Gene3D" id="1.20.1280.50">
    <property type="match status" value="1"/>
</dbReference>
<evidence type="ECO:0000256" key="1">
    <source>
        <dbReference type="SAM" id="SignalP"/>
    </source>
</evidence>
<keyword evidence="4" id="KW-1185">Reference proteome</keyword>
<dbReference type="AlphaFoldDB" id="A0AAW1W1C0"/>
<gene>
    <name evidence="3" type="ORF">M0R45_037078</name>
</gene>
<dbReference type="InterPro" id="IPR036047">
    <property type="entry name" value="F-box-like_dom_sf"/>
</dbReference>
<dbReference type="Gene3D" id="3.80.10.10">
    <property type="entry name" value="Ribonuclease Inhibitor"/>
    <property type="match status" value="1"/>
</dbReference>
<protein>
    <recommendedName>
        <fullName evidence="2">F-box domain-containing protein</fullName>
    </recommendedName>
</protein>
<evidence type="ECO:0000313" key="4">
    <source>
        <dbReference type="Proteomes" id="UP001457282"/>
    </source>
</evidence>
<dbReference type="SUPFAM" id="SSF81383">
    <property type="entry name" value="F-box domain"/>
    <property type="match status" value="1"/>
</dbReference>
<feature type="domain" description="F-box" evidence="2">
    <location>
        <begin position="7"/>
        <end position="48"/>
    </location>
</feature>
<dbReference type="InterPro" id="IPR001810">
    <property type="entry name" value="F-box_dom"/>
</dbReference>
<dbReference type="PANTHER" id="PTHR31900:SF34">
    <property type="entry name" value="EMB|CAB62440.1-RELATED"/>
    <property type="match status" value="1"/>
</dbReference>
<dbReference type="Pfam" id="PF23622">
    <property type="entry name" value="LRR_At1g61320_AtMIF1"/>
    <property type="match status" value="1"/>
</dbReference>
<organism evidence="3 4">
    <name type="scientific">Rubus argutus</name>
    <name type="common">Southern blackberry</name>
    <dbReference type="NCBI Taxonomy" id="59490"/>
    <lineage>
        <taxon>Eukaryota</taxon>
        <taxon>Viridiplantae</taxon>
        <taxon>Streptophyta</taxon>
        <taxon>Embryophyta</taxon>
        <taxon>Tracheophyta</taxon>
        <taxon>Spermatophyta</taxon>
        <taxon>Magnoliopsida</taxon>
        <taxon>eudicotyledons</taxon>
        <taxon>Gunneridae</taxon>
        <taxon>Pentapetalae</taxon>
        <taxon>rosids</taxon>
        <taxon>fabids</taxon>
        <taxon>Rosales</taxon>
        <taxon>Rosaceae</taxon>
        <taxon>Rosoideae</taxon>
        <taxon>Rosoideae incertae sedis</taxon>
        <taxon>Rubus</taxon>
    </lineage>
</organism>
<dbReference type="EMBL" id="JBEDUW010000007">
    <property type="protein sequence ID" value="KAK9913256.1"/>
    <property type="molecule type" value="Genomic_DNA"/>
</dbReference>